<dbReference type="RefSeq" id="WP_160358154.1">
    <property type="nucleotide sequence ID" value="NZ_WSRQ01000005.1"/>
</dbReference>
<dbReference type="Gene3D" id="3.40.50.150">
    <property type="entry name" value="Vaccinia Virus protein VP39"/>
    <property type="match status" value="1"/>
</dbReference>
<dbReference type="CDD" id="cd02440">
    <property type="entry name" value="AdoMet_MTases"/>
    <property type="match status" value="1"/>
</dbReference>
<dbReference type="AlphaFoldDB" id="A0A964RJT4"/>
<dbReference type="SUPFAM" id="SSF53335">
    <property type="entry name" value="S-adenosyl-L-methionine-dependent methyltransferases"/>
    <property type="match status" value="1"/>
</dbReference>
<reference evidence="2" key="1">
    <citation type="submission" date="2019-12" db="EMBL/GenBank/DDBJ databases">
        <title>Microbes associate with the intestines of laboratory mice.</title>
        <authorList>
            <person name="Navarre W."/>
            <person name="Wong E."/>
        </authorList>
    </citation>
    <scope>NUCLEOTIDE SEQUENCE</scope>
    <source>
        <strain evidence="2">NM79_F5</strain>
    </source>
</reference>
<organism evidence="2 3">
    <name type="scientific">Clostridium chromiireducens</name>
    <dbReference type="NCBI Taxonomy" id="225345"/>
    <lineage>
        <taxon>Bacteria</taxon>
        <taxon>Bacillati</taxon>
        <taxon>Bacillota</taxon>
        <taxon>Clostridia</taxon>
        <taxon>Eubacteriales</taxon>
        <taxon>Clostridiaceae</taxon>
        <taxon>Clostridium</taxon>
    </lineage>
</organism>
<keyword evidence="2" id="KW-0808">Transferase</keyword>
<name>A0A964RJT4_9CLOT</name>
<evidence type="ECO:0000313" key="3">
    <source>
        <dbReference type="Proteomes" id="UP000656077"/>
    </source>
</evidence>
<keyword evidence="1" id="KW-0175">Coiled coil</keyword>
<accession>A0A964RJT4</accession>
<evidence type="ECO:0000313" key="2">
    <source>
        <dbReference type="EMBL" id="MVX62876.1"/>
    </source>
</evidence>
<sequence length="456" mass="53614">MNNIYPSTEEVLMEIDRIINGESNLEQTDKKINDIINGISSKQFIQNQWLITSHRGNMGKIIVFFKKIMRKVVRWYVNPIVDQQNNYNYDVSKLLTLMNIKLSEINNLNTKSREIDILAKKINEFDNKASEIEELKNRASEIEELRNRVSDIEELKNKVSEIEALKNKVREIEVLKNEITSHNRDMEAQMQFGNDRLRRIERQLNKKLDRAEKQRITVSSIVEKDKIENLDIDYFLFEQKYRGTIEDIKGRQKKYVDIFRGRNNVLDIGCGRGEFVELLTEENIQVIGIDINEDFVEYCKDRGLNVKYDDMFKYLENCEDNSIGGIYCSQVIEHLTPEQMLKFIRLANKKLSLNSPFVLETINPQNLVAVANWFYMDISHIRPVHPLTLEFILESEGFAKIRTLYLNNDEINRLPELKINDVKDSNLDEFNYKLNKINDLLFGAQDYAIVCNKIYN</sequence>
<evidence type="ECO:0000256" key="1">
    <source>
        <dbReference type="SAM" id="Coils"/>
    </source>
</evidence>
<keyword evidence="2" id="KW-0489">Methyltransferase</keyword>
<gene>
    <name evidence="2" type="ORF">GKZ28_04055</name>
</gene>
<comment type="caution">
    <text evidence="2">The sequence shown here is derived from an EMBL/GenBank/DDBJ whole genome shotgun (WGS) entry which is preliminary data.</text>
</comment>
<dbReference type="GO" id="GO:0032259">
    <property type="term" value="P:methylation"/>
    <property type="evidence" value="ECO:0007669"/>
    <property type="project" value="UniProtKB-KW"/>
</dbReference>
<dbReference type="InterPro" id="IPR029063">
    <property type="entry name" value="SAM-dependent_MTases_sf"/>
</dbReference>
<dbReference type="EMBL" id="WSRQ01000005">
    <property type="protein sequence ID" value="MVX62876.1"/>
    <property type="molecule type" value="Genomic_DNA"/>
</dbReference>
<dbReference type="Proteomes" id="UP000656077">
    <property type="component" value="Unassembled WGS sequence"/>
</dbReference>
<dbReference type="GO" id="GO:0008168">
    <property type="term" value="F:methyltransferase activity"/>
    <property type="evidence" value="ECO:0007669"/>
    <property type="project" value="UniProtKB-KW"/>
</dbReference>
<feature type="coiled-coil region" evidence="1">
    <location>
        <begin position="108"/>
        <end position="217"/>
    </location>
</feature>
<proteinExistence type="predicted"/>
<dbReference type="Pfam" id="PF13489">
    <property type="entry name" value="Methyltransf_23"/>
    <property type="match status" value="1"/>
</dbReference>
<dbReference type="PANTHER" id="PTHR43861">
    <property type="entry name" value="TRANS-ACONITATE 2-METHYLTRANSFERASE-RELATED"/>
    <property type="match status" value="1"/>
</dbReference>
<protein>
    <submittedName>
        <fullName evidence="2">Methyltransferase domain-containing protein</fullName>
    </submittedName>
</protein>